<name>A0A9X7P4S7_9FIRM</name>
<sequence>MLLPNITLVNSYNPGDGAGGFYQVTGITSTTRVTVSWFLYYICFREDKFIRGVG</sequence>
<proteinExistence type="predicted"/>
<keyword evidence="3" id="KW-1185">Reference proteome</keyword>
<gene>
    <name evidence="2" type="ORF">MOST_31580</name>
</gene>
<keyword evidence="1" id="KW-1133">Transmembrane helix</keyword>
<keyword evidence="1" id="KW-0812">Transmembrane</keyword>
<comment type="caution">
    <text evidence="2">The sequence shown here is derived from an EMBL/GenBank/DDBJ whole genome shotgun (WGS) entry which is preliminary data.</text>
</comment>
<evidence type="ECO:0000256" key="1">
    <source>
        <dbReference type="SAM" id="Phobius"/>
    </source>
</evidence>
<evidence type="ECO:0000313" key="2">
    <source>
        <dbReference type="EMBL" id="PRR68876.1"/>
    </source>
</evidence>
<organism evidence="2 3">
    <name type="scientific">Neomoorella stamsii</name>
    <dbReference type="NCBI Taxonomy" id="1266720"/>
    <lineage>
        <taxon>Bacteria</taxon>
        <taxon>Bacillati</taxon>
        <taxon>Bacillota</taxon>
        <taxon>Clostridia</taxon>
        <taxon>Neomoorellales</taxon>
        <taxon>Neomoorellaceae</taxon>
        <taxon>Neomoorella</taxon>
    </lineage>
</organism>
<reference evidence="2 3" key="1">
    <citation type="submission" date="2018-03" db="EMBL/GenBank/DDBJ databases">
        <title>Genome sequence of Moorella stamsii DSM 26217.</title>
        <authorList>
            <person name="Poehlein A."/>
            <person name="Daniel R."/>
        </authorList>
    </citation>
    <scope>NUCLEOTIDE SEQUENCE [LARGE SCALE GENOMIC DNA]</scope>
    <source>
        <strain evidence="3">DSM 26217</strain>
    </source>
</reference>
<dbReference type="EMBL" id="PVXL01000078">
    <property type="protein sequence ID" value="PRR68876.1"/>
    <property type="molecule type" value="Genomic_DNA"/>
</dbReference>
<dbReference type="Proteomes" id="UP000239430">
    <property type="component" value="Unassembled WGS sequence"/>
</dbReference>
<protein>
    <submittedName>
        <fullName evidence="2">Uncharacterized protein</fullName>
    </submittedName>
</protein>
<accession>A0A9X7P4S7</accession>
<keyword evidence="1" id="KW-0472">Membrane</keyword>
<evidence type="ECO:0000313" key="3">
    <source>
        <dbReference type="Proteomes" id="UP000239430"/>
    </source>
</evidence>
<feature type="transmembrane region" description="Helical" evidence="1">
    <location>
        <begin position="20"/>
        <end position="42"/>
    </location>
</feature>
<dbReference type="AlphaFoldDB" id="A0A9X7P4S7"/>